<accession>A0ACD0P215</accession>
<name>A0ACD0P215_9BASI</name>
<dbReference type="EMBL" id="KZ819798">
    <property type="protein sequence ID" value="PWN52084.1"/>
    <property type="molecule type" value="Genomic_DNA"/>
</dbReference>
<organism evidence="1 2">
    <name type="scientific">Violaceomyces palustris</name>
    <dbReference type="NCBI Taxonomy" id="1673888"/>
    <lineage>
        <taxon>Eukaryota</taxon>
        <taxon>Fungi</taxon>
        <taxon>Dikarya</taxon>
        <taxon>Basidiomycota</taxon>
        <taxon>Ustilaginomycotina</taxon>
        <taxon>Ustilaginomycetes</taxon>
        <taxon>Violaceomycetales</taxon>
        <taxon>Violaceomycetaceae</taxon>
        <taxon>Violaceomyces</taxon>
    </lineage>
</organism>
<gene>
    <name evidence="1" type="ORF">IE53DRAFT_385515</name>
</gene>
<sequence length="245" mass="26687">MAVPISQPAETFRFDITIESRQVKDVVRVILHTICFQRVFGTIRPSTIDLFGLTFPAVQEADVEKLVDDNASLLARELETSQKRELVVKLLHPPSSVSAAAPSNASQEPSPLRASSSLKSWVPSRTISGYPYAWLAHAFSGGVGQAGGAGIGDIGEHAPNTSEASKITDRESAEKDIFEEWRVVIRVVQARGERDRTRLSSSTASQLSTFLESVIEFVDEKKTHIPAIVSADLCPFPIKIESQSG</sequence>
<keyword evidence="2" id="KW-1185">Reference proteome</keyword>
<reference evidence="1 2" key="1">
    <citation type="journal article" date="2018" name="Mol. Biol. Evol.">
        <title>Broad Genomic Sampling Reveals a Smut Pathogenic Ancestry of the Fungal Clade Ustilaginomycotina.</title>
        <authorList>
            <person name="Kijpornyongpan T."/>
            <person name="Mondo S.J."/>
            <person name="Barry K."/>
            <person name="Sandor L."/>
            <person name="Lee J."/>
            <person name="Lipzen A."/>
            <person name="Pangilinan J."/>
            <person name="LaButti K."/>
            <person name="Hainaut M."/>
            <person name="Henrissat B."/>
            <person name="Grigoriev I.V."/>
            <person name="Spatafora J.W."/>
            <person name="Aime M.C."/>
        </authorList>
    </citation>
    <scope>NUCLEOTIDE SEQUENCE [LARGE SCALE GENOMIC DNA]</scope>
    <source>
        <strain evidence="1 2">SA 807</strain>
    </source>
</reference>
<dbReference type="Proteomes" id="UP000245626">
    <property type="component" value="Unassembled WGS sequence"/>
</dbReference>
<proteinExistence type="predicted"/>
<evidence type="ECO:0000313" key="1">
    <source>
        <dbReference type="EMBL" id="PWN52084.1"/>
    </source>
</evidence>
<evidence type="ECO:0000313" key="2">
    <source>
        <dbReference type="Proteomes" id="UP000245626"/>
    </source>
</evidence>
<protein>
    <submittedName>
        <fullName evidence="1">DUF1649-domain-containing protein</fullName>
    </submittedName>
</protein>